<keyword evidence="5 8" id="KW-1133">Transmembrane helix</keyword>
<feature type="transmembrane region" description="Helical" evidence="8">
    <location>
        <begin position="110"/>
        <end position="129"/>
    </location>
</feature>
<evidence type="ECO:0000259" key="10">
    <source>
        <dbReference type="Pfam" id="PF25179"/>
    </source>
</evidence>
<comment type="function">
    <text evidence="8">Involved in the maturation of specific proteins in the endoplasmic reticulum.</text>
</comment>
<evidence type="ECO:0000256" key="4">
    <source>
        <dbReference type="ARBA" id="ARBA00022824"/>
    </source>
</evidence>
<dbReference type="Pfam" id="PF06762">
    <property type="entry name" value="LMF1"/>
    <property type="match status" value="1"/>
</dbReference>
<evidence type="ECO:0000313" key="12">
    <source>
        <dbReference type="Proteomes" id="UP001519460"/>
    </source>
</evidence>
<keyword evidence="4 8" id="KW-0256">Endoplasmic reticulum</keyword>
<dbReference type="AlphaFoldDB" id="A0ABD0KH82"/>
<dbReference type="PANTHER" id="PTHR14463:SF5">
    <property type="entry name" value="LIPASE MATURATION FACTOR 2"/>
    <property type="match status" value="1"/>
</dbReference>
<evidence type="ECO:0000256" key="1">
    <source>
        <dbReference type="ARBA" id="ARBA00004477"/>
    </source>
</evidence>
<comment type="caution">
    <text evidence="11">The sequence shown here is derived from an EMBL/GenBank/DDBJ whole genome shotgun (WGS) entry which is preliminary data.</text>
</comment>
<evidence type="ECO:0000256" key="8">
    <source>
        <dbReference type="RuleBase" id="RU361229"/>
    </source>
</evidence>
<keyword evidence="7" id="KW-0325">Glycoprotein</keyword>
<gene>
    <name evidence="11" type="ORF">BaRGS_00022345</name>
</gene>
<feature type="transmembrane region" description="Helical" evidence="8">
    <location>
        <begin position="203"/>
        <end position="230"/>
    </location>
</feature>
<dbReference type="GO" id="GO:0005789">
    <property type="term" value="C:endoplasmic reticulum membrane"/>
    <property type="evidence" value="ECO:0007669"/>
    <property type="project" value="UniProtKB-SubCell"/>
</dbReference>
<proteinExistence type="inferred from homology"/>
<comment type="subcellular location">
    <subcellularLocation>
        <location evidence="1 8">Endoplasmic reticulum membrane</location>
        <topology evidence="1 8">Multi-pass membrane protein</topology>
    </subcellularLocation>
</comment>
<feature type="transmembrane region" description="Helical" evidence="8">
    <location>
        <begin position="257"/>
        <end position="275"/>
    </location>
</feature>
<comment type="similarity">
    <text evidence="2 8">Belongs to the lipase maturation factor family.</text>
</comment>
<keyword evidence="12" id="KW-1185">Reference proteome</keyword>
<dbReference type="InterPro" id="IPR009613">
    <property type="entry name" value="LMF"/>
</dbReference>
<feature type="transmembrane region" description="Helical" evidence="8">
    <location>
        <begin position="12"/>
        <end position="30"/>
    </location>
</feature>
<accession>A0ABD0KH82</accession>
<feature type="transmembrane region" description="Helical" evidence="8">
    <location>
        <begin position="51"/>
        <end position="68"/>
    </location>
</feature>
<evidence type="ECO:0000259" key="9">
    <source>
        <dbReference type="Pfam" id="PF06762"/>
    </source>
</evidence>
<evidence type="ECO:0000256" key="5">
    <source>
        <dbReference type="ARBA" id="ARBA00022989"/>
    </source>
</evidence>
<evidence type="ECO:0000256" key="2">
    <source>
        <dbReference type="ARBA" id="ARBA00005512"/>
    </source>
</evidence>
<evidence type="ECO:0000313" key="11">
    <source>
        <dbReference type="EMBL" id="KAK7486421.1"/>
    </source>
</evidence>
<dbReference type="Proteomes" id="UP001519460">
    <property type="component" value="Unassembled WGS sequence"/>
</dbReference>
<reference evidence="11 12" key="1">
    <citation type="journal article" date="2023" name="Sci. Data">
        <title>Genome assembly of the Korean intertidal mud-creeper Batillaria attramentaria.</title>
        <authorList>
            <person name="Patra A.K."/>
            <person name="Ho P.T."/>
            <person name="Jun S."/>
            <person name="Lee S.J."/>
            <person name="Kim Y."/>
            <person name="Won Y.J."/>
        </authorList>
    </citation>
    <scope>NUCLEOTIDE SEQUENCE [LARGE SCALE GENOMIC DNA]</scope>
    <source>
        <strain evidence="11">Wonlab-2016</strain>
    </source>
</reference>
<feature type="domain" description="Lipase maturation factor 1/2 C-terminal" evidence="10">
    <location>
        <begin position="339"/>
        <end position="480"/>
    </location>
</feature>
<dbReference type="InterPro" id="IPR057434">
    <property type="entry name" value="LMF1/2_N"/>
</dbReference>
<dbReference type="Pfam" id="PF25179">
    <property type="entry name" value="LMF1_C"/>
    <property type="match status" value="1"/>
</dbReference>
<evidence type="ECO:0000256" key="3">
    <source>
        <dbReference type="ARBA" id="ARBA00022692"/>
    </source>
</evidence>
<keyword evidence="3 8" id="KW-0812">Transmembrane</keyword>
<protein>
    <recommendedName>
        <fullName evidence="8">Lipase maturation factor</fullName>
    </recommendedName>
</protein>
<evidence type="ECO:0000256" key="7">
    <source>
        <dbReference type="ARBA" id="ARBA00023180"/>
    </source>
</evidence>
<dbReference type="EMBL" id="JACVVK020000179">
    <property type="protein sequence ID" value="KAK7486421.1"/>
    <property type="molecule type" value="Genomic_DNA"/>
</dbReference>
<keyword evidence="6 8" id="KW-0472">Membrane</keyword>
<feature type="domain" description="Lipase maturation factor 1/2 N-terminal" evidence="9">
    <location>
        <begin position="74"/>
        <end position="234"/>
    </location>
</feature>
<feature type="transmembrane region" description="Helical" evidence="8">
    <location>
        <begin position="295"/>
        <end position="314"/>
    </location>
</feature>
<sequence>MASVAFTQDLFLWFMAIVYLFAFSSLYVQIPGLYGDKGLMPARLVMDKGRDFVSFSLLWILYLSLYQVGQTFLWFQWDILLLEAGFLSLLVAPLILPFTRIRYGCPHDYITLWLVRWLLFRLMFASGVVKLTSQCPTWWGLTALTVHFESQCIPTPMAWYWHHFPDWFLKLGVVGTYVIEIGFPFLFFVPVRSLRIISFYSQVLLQVLIIATGNYNFFNILTIALCIPLVDDDIILGGPRTFSEKQFLDWLERIMPWTMRLGAASLALEIVVSLVRSFTWYKSFLRRNWSVVQSLFFAAVAATMFSLSLVPHFAVHKPPQQSLPEEVLSLHSHTRPFHLVSSYGLFRRMTGVGGRPEVIVEGSFEKDSGWKEYNFLYKPGNVSARPPVVAPHQPRLDWQMWFAALDNYQLNPWFVTLMYRLLTAQPEVLELMGDNPFPDKAPNYVRATLYHYHFTSDKPGSKGYSTTDWWWRTRQAEYIPVMSKDLGTLKEFLQHYRILEVNEHQRKQQTVQF</sequence>
<organism evidence="11 12">
    <name type="scientific">Batillaria attramentaria</name>
    <dbReference type="NCBI Taxonomy" id="370345"/>
    <lineage>
        <taxon>Eukaryota</taxon>
        <taxon>Metazoa</taxon>
        <taxon>Spiralia</taxon>
        <taxon>Lophotrochozoa</taxon>
        <taxon>Mollusca</taxon>
        <taxon>Gastropoda</taxon>
        <taxon>Caenogastropoda</taxon>
        <taxon>Sorbeoconcha</taxon>
        <taxon>Cerithioidea</taxon>
        <taxon>Batillariidae</taxon>
        <taxon>Batillaria</taxon>
    </lineage>
</organism>
<dbReference type="PANTHER" id="PTHR14463">
    <property type="entry name" value="LIPASE MATURATION FACTOR"/>
    <property type="match status" value="1"/>
</dbReference>
<name>A0ABD0KH82_9CAEN</name>
<feature type="transmembrane region" description="Helical" evidence="8">
    <location>
        <begin position="167"/>
        <end position="191"/>
    </location>
</feature>
<evidence type="ECO:0000256" key="6">
    <source>
        <dbReference type="ARBA" id="ARBA00023136"/>
    </source>
</evidence>
<dbReference type="InterPro" id="IPR057433">
    <property type="entry name" value="LMF1/2_C"/>
</dbReference>
<feature type="transmembrane region" description="Helical" evidence="8">
    <location>
        <begin position="74"/>
        <end position="98"/>
    </location>
</feature>